<keyword evidence="2" id="KW-1133">Transmembrane helix</keyword>
<dbReference type="AlphaFoldDB" id="A0A1I7MG01"/>
<keyword evidence="4" id="KW-1185">Reference proteome</keyword>
<evidence type="ECO:0000313" key="3">
    <source>
        <dbReference type="EMBL" id="SFV20861.1"/>
    </source>
</evidence>
<dbReference type="Proteomes" id="UP000198881">
    <property type="component" value="Unassembled WGS sequence"/>
</dbReference>
<evidence type="ECO:0000256" key="2">
    <source>
        <dbReference type="SAM" id="Phobius"/>
    </source>
</evidence>
<organism evidence="3 4">
    <name type="scientific">Micrococcus terreus</name>
    <dbReference type="NCBI Taxonomy" id="574650"/>
    <lineage>
        <taxon>Bacteria</taxon>
        <taxon>Bacillati</taxon>
        <taxon>Actinomycetota</taxon>
        <taxon>Actinomycetes</taxon>
        <taxon>Micrococcales</taxon>
        <taxon>Micrococcaceae</taxon>
        <taxon>Micrococcus</taxon>
    </lineage>
</organism>
<dbReference type="RefSeq" id="WP_091694161.1">
    <property type="nucleotide sequence ID" value="NZ_CAMIGK010000078.1"/>
</dbReference>
<feature type="transmembrane region" description="Helical" evidence="2">
    <location>
        <begin position="23"/>
        <end position="46"/>
    </location>
</feature>
<name>A0A1I7MG01_9MICC</name>
<sequence length="76" mass="8136">MQTIQTGVTILAAEGGHHVVNELIFPAWVFGWGVFAVLMLLLLVTLSFTSVGKRHPAPTTAVDTHGTGHGAHRARH</sequence>
<accession>A0A1I7MG01</accession>
<protein>
    <submittedName>
        <fullName evidence="3">Uncharacterized protein</fullName>
    </submittedName>
</protein>
<feature type="region of interest" description="Disordered" evidence="1">
    <location>
        <begin position="57"/>
        <end position="76"/>
    </location>
</feature>
<keyword evidence="2" id="KW-0472">Membrane</keyword>
<evidence type="ECO:0000313" key="4">
    <source>
        <dbReference type="Proteomes" id="UP000198881"/>
    </source>
</evidence>
<evidence type="ECO:0000256" key="1">
    <source>
        <dbReference type="SAM" id="MobiDB-lite"/>
    </source>
</evidence>
<proteinExistence type="predicted"/>
<dbReference type="EMBL" id="FPCG01000002">
    <property type="protein sequence ID" value="SFV20861.1"/>
    <property type="molecule type" value="Genomic_DNA"/>
</dbReference>
<gene>
    <name evidence="3" type="ORF">SAMN04487966_10255</name>
</gene>
<dbReference type="OrthoDB" id="5149460at2"/>
<reference evidence="3 4" key="1">
    <citation type="submission" date="2016-10" db="EMBL/GenBank/DDBJ databases">
        <authorList>
            <person name="de Groot N.N."/>
        </authorList>
    </citation>
    <scope>NUCLEOTIDE SEQUENCE [LARGE SCALE GENOMIC DNA]</scope>
    <source>
        <strain evidence="3 4">CGMCC 1.7054</strain>
    </source>
</reference>
<dbReference type="STRING" id="574650.SAMN04487966_10255"/>
<keyword evidence="2" id="KW-0812">Transmembrane</keyword>